<dbReference type="PANTHER" id="PTHR30055:SF153">
    <property type="entry name" value="HTH-TYPE TRANSCRIPTIONAL REPRESSOR RV3405C"/>
    <property type="match status" value="1"/>
</dbReference>
<protein>
    <submittedName>
        <fullName evidence="4">TetR family transcriptional regulator</fullName>
    </submittedName>
</protein>
<dbReference type="SUPFAM" id="SSF48498">
    <property type="entry name" value="Tetracyclin repressor-like, C-terminal domain"/>
    <property type="match status" value="1"/>
</dbReference>
<feature type="domain" description="HTH tetR-type" evidence="3">
    <location>
        <begin position="9"/>
        <end position="69"/>
    </location>
</feature>
<sequence>MVERADEADETTTRVLDAALEEFCTIGIQRTTMEGIARRAGVSRITVYRRFANKDVMIERVVRREFRRYFEQFLLEVAGADSVAERVVIAFVSSVRAIRSNRLIGGQLSAEPGSVLPSLIGDGGQTYAAVCQFVAGQLRREQRAGNVSGELNVDLVAEMMVRLTASFLLLPHLTLDLDGEQELREVAERFLVPMLQIN</sequence>
<dbReference type="InterPro" id="IPR009057">
    <property type="entry name" value="Homeodomain-like_sf"/>
</dbReference>
<dbReference type="GO" id="GO:0000976">
    <property type="term" value="F:transcription cis-regulatory region binding"/>
    <property type="evidence" value="ECO:0007669"/>
    <property type="project" value="TreeGrafter"/>
</dbReference>
<gene>
    <name evidence="4" type="ORF">UM93_14890</name>
</gene>
<dbReference type="AlphaFoldDB" id="A0A0D4C470"/>
<dbReference type="KEGG" id="ari:UM93_14890"/>
<dbReference type="InterPro" id="IPR050109">
    <property type="entry name" value="HTH-type_TetR-like_transc_reg"/>
</dbReference>
<dbReference type="Pfam" id="PF00440">
    <property type="entry name" value="TetR_N"/>
    <property type="match status" value="1"/>
</dbReference>
<evidence type="ECO:0000256" key="2">
    <source>
        <dbReference type="PROSITE-ProRule" id="PRU00335"/>
    </source>
</evidence>
<dbReference type="PANTHER" id="PTHR30055">
    <property type="entry name" value="HTH-TYPE TRANSCRIPTIONAL REGULATOR RUTR"/>
    <property type="match status" value="1"/>
</dbReference>
<dbReference type="InterPro" id="IPR036271">
    <property type="entry name" value="Tet_transcr_reg_TetR-rel_C_sf"/>
</dbReference>
<keyword evidence="5" id="KW-1185">Reference proteome</keyword>
<dbReference type="Proteomes" id="UP000061839">
    <property type="component" value="Chromosome"/>
</dbReference>
<dbReference type="SUPFAM" id="SSF46689">
    <property type="entry name" value="Homeodomain-like"/>
    <property type="match status" value="1"/>
</dbReference>
<dbReference type="PATRIC" id="fig|1618207.4.peg.3032"/>
<accession>A0A0D4C470</accession>
<dbReference type="GO" id="GO:0003700">
    <property type="term" value="F:DNA-binding transcription factor activity"/>
    <property type="evidence" value="ECO:0007669"/>
    <property type="project" value="TreeGrafter"/>
</dbReference>
<dbReference type="HOGENOM" id="CLU_069356_39_1_11"/>
<dbReference type="PRINTS" id="PR00455">
    <property type="entry name" value="HTHTETR"/>
</dbReference>
<dbReference type="InterPro" id="IPR001647">
    <property type="entry name" value="HTH_TetR"/>
</dbReference>
<evidence type="ECO:0000256" key="1">
    <source>
        <dbReference type="ARBA" id="ARBA00023125"/>
    </source>
</evidence>
<feature type="DNA-binding region" description="H-T-H motif" evidence="2">
    <location>
        <begin position="32"/>
        <end position="51"/>
    </location>
</feature>
<dbReference type="Gene3D" id="1.10.357.10">
    <property type="entry name" value="Tetracycline Repressor, domain 2"/>
    <property type="match status" value="1"/>
</dbReference>
<evidence type="ECO:0000313" key="5">
    <source>
        <dbReference type="Proteomes" id="UP000061839"/>
    </source>
</evidence>
<keyword evidence="1 2" id="KW-0238">DNA-binding</keyword>
<dbReference type="STRING" id="1618207.UM93_14890"/>
<reference evidence="4 5" key="1">
    <citation type="journal article" date="2015" name="Genome Announc.">
        <title>Complete Genome Sequencing of Protease-Producing Novel Arthrobacter sp. Strain IHBB 11108 Using PacBio Single-Molecule Real-Time Sequencing Technology.</title>
        <authorList>
            <person name="Kiran S."/>
            <person name="Swarnkar M.K."/>
            <person name="Pal M."/>
            <person name="Thakur R."/>
            <person name="Tewari R."/>
            <person name="Singh A.K."/>
            <person name="Gulati A."/>
        </authorList>
    </citation>
    <scope>NUCLEOTIDE SEQUENCE [LARGE SCALE GENOMIC DNA]</scope>
    <source>
        <strain evidence="4 5">IHBB 11108</strain>
    </source>
</reference>
<dbReference type="PROSITE" id="PS50977">
    <property type="entry name" value="HTH_TETR_2"/>
    <property type="match status" value="1"/>
</dbReference>
<dbReference type="EMBL" id="CP011005">
    <property type="protein sequence ID" value="AJT43175.1"/>
    <property type="molecule type" value="Genomic_DNA"/>
</dbReference>
<proteinExistence type="predicted"/>
<organism evidence="4 5">
    <name type="scientific">Psychromicrobium lacuslunae</name>
    <dbReference type="NCBI Taxonomy" id="1618207"/>
    <lineage>
        <taxon>Bacteria</taxon>
        <taxon>Bacillati</taxon>
        <taxon>Actinomycetota</taxon>
        <taxon>Actinomycetes</taxon>
        <taxon>Micrococcales</taxon>
        <taxon>Micrococcaceae</taxon>
        <taxon>Psychromicrobium</taxon>
    </lineage>
</organism>
<name>A0A0D4C470_9MICC</name>
<evidence type="ECO:0000313" key="4">
    <source>
        <dbReference type="EMBL" id="AJT43175.1"/>
    </source>
</evidence>
<evidence type="ECO:0000259" key="3">
    <source>
        <dbReference type="PROSITE" id="PS50977"/>
    </source>
</evidence>